<dbReference type="HOGENOM" id="CLU_1487854_0_0_6"/>
<evidence type="ECO:0008006" key="3">
    <source>
        <dbReference type="Google" id="ProtNLM"/>
    </source>
</evidence>
<dbReference type="Proteomes" id="UP000026923">
    <property type="component" value="Unassembled WGS sequence"/>
</dbReference>
<organism evidence="1 2">
    <name type="scientific">Stutzerimonas stutzeri KOS6</name>
    <dbReference type="NCBI Taxonomy" id="1218352"/>
    <lineage>
        <taxon>Bacteria</taxon>
        <taxon>Pseudomonadati</taxon>
        <taxon>Pseudomonadota</taxon>
        <taxon>Gammaproteobacteria</taxon>
        <taxon>Pseudomonadales</taxon>
        <taxon>Pseudomonadaceae</taxon>
        <taxon>Stutzerimonas</taxon>
    </lineage>
</organism>
<dbReference type="eggNOG" id="ENOG50334U1">
    <property type="taxonomic scope" value="Bacteria"/>
</dbReference>
<accession>A0A061JV80</accession>
<dbReference type="AlphaFoldDB" id="A0A061JV80"/>
<evidence type="ECO:0000313" key="2">
    <source>
        <dbReference type="Proteomes" id="UP000026923"/>
    </source>
</evidence>
<reference evidence="1 2" key="1">
    <citation type="journal article" date="2013" name="Genome Announc.">
        <title>Draft Genome of the Nitrogen-Fixing Bacterium Pseudomonas stutzeri Strain KOS6 Isolated from Industrial Hydrocarbon Sludge.</title>
        <authorList>
            <person name="Grigoryeva T.V."/>
            <person name="Laikov A.V."/>
            <person name="Naumova R.P."/>
            <person name="Manolov A.I."/>
            <person name="Larin A.K."/>
            <person name="Karpova I.Y."/>
            <person name="Semashko T.A."/>
            <person name="Alexeev D.G."/>
            <person name="Kostryukova E.S."/>
            <person name="Muller R."/>
            <person name="Govorun V.M."/>
        </authorList>
    </citation>
    <scope>NUCLEOTIDE SEQUENCE [LARGE SCALE GENOMIC DNA]</scope>
    <source>
        <strain evidence="1 2">KOS6</strain>
    </source>
</reference>
<dbReference type="EMBL" id="AMCZ02000005">
    <property type="protein sequence ID" value="EWC42269.1"/>
    <property type="molecule type" value="Genomic_DNA"/>
</dbReference>
<proteinExistence type="predicted"/>
<sequence>MKEIHAYDDAVLEGKQIYLLERANRQFGHRVKSDRLFAWSVRKDEEICLKFSLLRQKTNRIGFSRNLSRGYFVARTIPYAGAQLAFHLGFRLVFIVGMDLNPSVGRFYESDEAKVLPTSLDRHYEDYIVPSFKLMSRKVCREGGFQVFNLSKDSRLPASVLPKIALSELDEYISANLGVSV</sequence>
<protein>
    <recommendedName>
        <fullName evidence="3">Lipopolysaccharide core biosynthesis protein</fullName>
    </recommendedName>
</protein>
<name>A0A061JV80_STUST</name>
<evidence type="ECO:0000313" key="1">
    <source>
        <dbReference type="EMBL" id="EWC42269.1"/>
    </source>
</evidence>
<comment type="caution">
    <text evidence="1">The sequence shown here is derived from an EMBL/GenBank/DDBJ whole genome shotgun (WGS) entry which is preliminary data.</text>
</comment>
<gene>
    <name evidence="1" type="ORF">B597_006450</name>
</gene>